<dbReference type="Gene3D" id="3.20.20.70">
    <property type="entry name" value="Aldolase class I"/>
    <property type="match status" value="1"/>
</dbReference>
<evidence type="ECO:0000256" key="2">
    <source>
        <dbReference type="ARBA" id="ARBA00013457"/>
    </source>
</evidence>
<reference evidence="6 7" key="1">
    <citation type="submission" date="2018-03" db="EMBL/GenBank/DDBJ databases">
        <title>Aerobic endospore-forming bacteria genome sequencing and assembly.</title>
        <authorList>
            <person name="Cavalcante D.A."/>
            <person name="Driks A."/>
            <person name="Putonti C."/>
            <person name="De-Souza M.T."/>
        </authorList>
    </citation>
    <scope>NUCLEOTIDE SEQUENCE [LARGE SCALE GENOMIC DNA]</scope>
    <source>
        <strain evidence="6 7">SDF0037</strain>
    </source>
</reference>
<organism evidence="6 7">
    <name type="scientific">Lysinibacillus sphaericus</name>
    <name type="common">Bacillus sphaericus</name>
    <dbReference type="NCBI Taxonomy" id="1421"/>
    <lineage>
        <taxon>Bacteria</taxon>
        <taxon>Bacillati</taxon>
        <taxon>Bacillota</taxon>
        <taxon>Bacilli</taxon>
        <taxon>Bacillales</taxon>
        <taxon>Bacillaceae</taxon>
        <taxon>Lysinibacillus</taxon>
    </lineage>
</organism>
<dbReference type="OrthoDB" id="9778912at2"/>
<dbReference type="RefSeq" id="WP_142510182.1">
    <property type="nucleotide sequence ID" value="NZ_SADV01000021.1"/>
</dbReference>
<dbReference type="InterPro" id="IPR004136">
    <property type="entry name" value="NMO"/>
</dbReference>
<accession>A0A544U9Z7</accession>
<evidence type="ECO:0000313" key="6">
    <source>
        <dbReference type="EMBL" id="TQR28980.1"/>
    </source>
</evidence>
<sequence>MNQLCSVLAIKYPIIQGGMGNISSPKLVAAVSNAGGLGTIGCGTMTPTEVEERIVATKQLTQKPFALNVPINVNPYTKELLQLAITHKVPVVSLSAGNPTLYIEKLHTHHIRVIAVVASVKHAIKAERGGADVIVAEGYEAAGINSDLELTTFTLIPQVVDAVSVPVVAAGGVGDGRGLAAALMLGAAGVQMGTRFIATQEMPVHQTYKQRLIDATDVETVILGRSVGQVRRVLCSPFTSSLLADEARGITLADYQERTSETYHIKGAMEGNEQGGFMNSGQIAGIIQDLPTVMTLIETMMDDARQCLNRTLLNTFQDSVRGVQL</sequence>
<name>A0A544U9Z7_LYSSH</name>
<dbReference type="AlphaFoldDB" id="A0A544U9Z7"/>
<dbReference type="SUPFAM" id="SSF51412">
    <property type="entry name" value="Inosine monophosphate dehydrogenase (IMPDH)"/>
    <property type="match status" value="1"/>
</dbReference>
<evidence type="ECO:0000256" key="5">
    <source>
        <dbReference type="ARBA" id="ARBA00023002"/>
    </source>
</evidence>
<evidence type="ECO:0000256" key="3">
    <source>
        <dbReference type="ARBA" id="ARBA00022630"/>
    </source>
</evidence>
<protein>
    <recommendedName>
        <fullName evidence="2">Probable nitronate monooxygenase</fullName>
    </recommendedName>
</protein>
<keyword evidence="3" id="KW-0285">Flavoprotein</keyword>
<dbReference type="InterPro" id="IPR013785">
    <property type="entry name" value="Aldolase_TIM"/>
</dbReference>
<keyword evidence="4" id="KW-0288">FMN</keyword>
<dbReference type="CDD" id="cd04730">
    <property type="entry name" value="NPD_like"/>
    <property type="match status" value="1"/>
</dbReference>
<keyword evidence="5" id="KW-0560">Oxidoreductase</keyword>
<gene>
    <name evidence="6" type="ORF">C7Y47_18995</name>
</gene>
<dbReference type="EMBL" id="SADV01000021">
    <property type="protein sequence ID" value="TQR28980.1"/>
    <property type="molecule type" value="Genomic_DNA"/>
</dbReference>
<evidence type="ECO:0000313" key="7">
    <source>
        <dbReference type="Proteomes" id="UP000317944"/>
    </source>
</evidence>
<evidence type="ECO:0000256" key="4">
    <source>
        <dbReference type="ARBA" id="ARBA00022643"/>
    </source>
</evidence>
<comment type="function">
    <text evidence="1">Nitronate monooxygenase that uses molecular oxygen to catalyze the oxidative denitrification of alkyl nitronates. Acts on propionate 3-nitronate (P3N), the presumed physiological substrate. Probably functions in the detoxification of P3N, a metabolic poison produced by plants and fungi as a defense mechanism.</text>
</comment>
<dbReference type="PANTHER" id="PTHR32332">
    <property type="entry name" value="2-NITROPROPANE DIOXYGENASE"/>
    <property type="match status" value="1"/>
</dbReference>
<dbReference type="PANTHER" id="PTHR32332:SF20">
    <property type="entry name" value="2-NITROPROPANE DIOXYGENASE-LIKE PROTEIN"/>
    <property type="match status" value="1"/>
</dbReference>
<evidence type="ECO:0000256" key="1">
    <source>
        <dbReference type="ARBA" id="ARBA00003535"/>
    </source>
</evidence>
<comment type="caution">
    <text evidence="6">The sequence shown here is derived from an EMBL/GenBank/DDBJ whole genome shotgun (WGS) entry which is preliminary data.</text>
</comment>
<proteinExistence type="predicted"/>
<dbReference type="GO" id="GO:0051213">
    <property type="term" value="F:dioxygenase activity"/>
    <property type="evidence" value="ECO:0007669"/>
    <property type="project" value="UniProtKB-KW"/>
</dbReference>
<keyword evidence="6" id="KW-0223">Dioxygenase</keyword>
<dbReference type="Pfam" id="PF03060">
    <property type="entry name" value="NMO"/>
    <property type="match status" value="2"/>
</dbReference>
<dbReference type="GO" id="GO:0018580">
    <property type="term" value="F:nitronate monooxygenase activity"/>
    <property type="evidence" value="ECO:0007669"/>
    <property type="project" value="InterPro"/>
</dbReference>
<dbReference type="Proteomes" id="UP000317944">
    <property type="component" value="Unassembled WGS sequence"/>
</dbReference>